<dbReference type="OrthoDB" id="3235960at2759"/>
<feature type="transmembrane region" description="Helical" evidence="2">
    <location>
        <begin position="178"/>
        <end position="201"/>
    </location>
</feature>
<feature type="region of interest" description="Disordered" evidence="1">
    <location>
        <begin position="51"/>
        <end position="75"/>
    </location>
</feature>
<proteinExistence type="predicted"/>
<dbReference type="KEGG" id="lbc:LACBIDRAFT_318311"/>
<dbReference type="AlphaFoldDB" id="B0D6G3"/>
<keyword evidence="2" id="KW-0472">Membrane</keyword>
<dbReference type="GeneID" id="6074980"/>
<dbReference type="InParanoid" id="B0D6G3"/>
<organism evidence="5">
    <name type="scientific">Laccaria bicolor (strain S238N-H82 / ATCC MYA-4686)</name>
    <name type="common">Bicoloured deceiver</name>
    <name type="synonym">Laccaria laccata var. bicolor</name>
    <dbReference type="NCBI Taxonomy" id="486041"/>
    <lineage>
        <taxon>Eukaryota</taxon>
        <taxon>Fungi</taxon>
        <taxon>Dikarya</taxon>
        <taxon>Basidiomycota</taxon>
        <taxon>Agaricomycotina</taxon>
        <taxon>Agaricomycetes</taxon>
        <taxon>Agaricomycetidae</taxon>
        <taxon>Agaricales</taxon>
        <taxon>Agaricineae</taxon>
        <taxon>Hydnangiaceae</taxon>
        <taxon>Laccaria</taxon>
    </lineage>
</organism>
<feature type="transmembrane region" description="Helical" evidence="2">
    <location>
        <begin position="110"/>
        <end position="129"/>
    </location>
</feature>
<evidence type="ECO:0000313" key="5">
    <source>
        <dbReference type="Proteomes" id="UP000001194"/>
    </source>
</evidence>
<reference evidence="4 5" key="1">
    <citation type="journal article" date="2008" name="Nature">
        <title>The genome of Laccaria bicolor provides insights into mycorrhizal symbiosis.</title>
        <authorList>
            <person name="Martin F."/>
            <person name="Aerts A."/>
            <person name="Ahren D."/>
            <person name="Brun A."/>
            <person name="Danchin E.G.J."/>
            <person name="Duchaussoy F."/>
            <person name="Gibon J."/>
            <person name="Kohler A."/>
            <person name="Lindquist E."/>
            <person name="Pereda V."/>
            <person name="Salamov A."/>
            <person name="Shapiro H.J."/>
            <person name="Wuyts J."/>
            <person name="Blaudez D."/>
            <person name="Buee M."/>
            <person name="Brokstein P."/>
            <person name="Canbaeck B."/>
            <person name="Cohen D."/>
            <person name="Courty P.E."/>
            <person name="Coutinho P.M."/>
            <person name="Delaruelle C."/>
            <person name="Detter J.C."/>
            <person name="Deveau A."/>
            <person name="DiFazio S."/>
            <person name="Duplessis S."/>
            <person name="Fraissinet-Tachet L."/>
            <person name="Lucic E."/>
            <person name="Frey-Klett P."/>
            <person name="Fourrey C."/>
            <person name="Feussner I."/>
            <person name="Gay G."/>
            <person name="Grimwood J."/>
            <person name="Hoegger P.J."/>
            <person name="Jain P."/>
            <person name="Kilaru S."/>
            <person name="Labbe J."/>
            <person name="Lin Y.C."/>
            <person name="Legue V."/>
            <person name="Le Tacon F."/>
            <person name="Marmeisse R."/>
            <person name="Melayah D."/>
            <person name="Montanini B."/>
            <person name="Muratet M."/>
            <person name="Nehls U."/>
            <person name="Niculita-Hirzel H."/>
            <person name="Oudot-Le Secq M.P."/>
            <person name="Peter M."/>
            <person name="Quesneville H."/>
            <person name="Rajashekar B."/>
            <person name="Reich M."/>
            <person name="Rouhier N."/>
            <person name="Schmutz J."/>
            <person name="Yin T."/>
            <person name="Chalot M."/>
            <person name="Henrissat B."/>
            <person name="Kuees U."/>
            <person name="Lucas S."/>
            <person name="Van de Peer Y."/>
            <person name="Podila G.K."/>
            <person name="Polle A."/>
            <person name="Pukkila P.J."/>
            <person name="Richardson P.M."/>
            <person name="Rouze P."/>
            <person name="Sanders I.R."/>
            <person name="Stajich J.E."/>
            <person name="Tunlid A."/>
            <person name="Tuskan G."/>
            <person name="Grigoriev I.V."/>
        </authorList>
    </citation>
    <scope>NUCLEOTIDE SEQUENCE [LARGE SCALE GENOMIC DNA]</scope>
    <source>
        <strain evidence="5">S238N-H82 / ATCC MYA-4686</strain>
    </source>
</reference>
<keyword evidence="2" id="KW-0812">Transmembrane</keyword>
<protein>
    <submittedName>
        <fullName evidence="4">Predicted protein</fullName>
    </submittedName>
</protein>
<sequence>MDIPTTTTTDDVLAQLTTRRPMDDAFLEGYVATKELGDYVPLMNDIFKTDDKVEAESPDARREPEPPWTSNEDKTKYHYPAPNFGEPAGKCFEVVQKWDRGMCEAWRDEIDKLLIFAGLFSAVVTSFAVDSYRSLTPDPTDVTVLYLARISLQLGNGSAPALEPPSFTPPPWSVRVNILYFLSLFLSLTTALLGILCMQWIREYQRESNFSHKDAFALRQMRYEGFRQWGVWTIMTLLPLLLQSALVLFFIGLLDFLWNLNDLVAAVLSGFIGLALFFVLATTVLPAFQFLFHGGRRLLTPQCPYKSPQAWAFYRLLAAVIRLPLRLKLITDYSDGFGDRWFKAHKYSWRTPFARARASLKLRDWTRFDGYWRAARDVRVSWDEDPSSTNDCMKGLEWLGRTLPSGSEVFFYIYQSILQWGASSVEECPPVLERMSPGSSNFLVQVLGDVRHQNNPIFDNRDVIQLLSLEHLRRDRGSQVEPALRNHALELNIRIINSINSLPEALIGTKRVTTVSCISLVNILHAGSGNWAEVPPDITDQLLLLNRGPIQEPPPLSLFIACKALETWMSTQPFSNHIRVKQVMECAGWVMGTFLNRSPPESPTSWHWSNLAEHPSVASLIRKSTALVKLGIANEAFASSFGRPRMYILDSSWSDFSFKGVDIEDGDIAVLAES</sequence>
<accession>B0D6G3</accession>
<dbReference type="Pfam" id="PF20153">
    <property type="entry name" value="DUF6535"/>
    <property type="match status" value="1"/>
</dbReference>
<dbReference type="Proteomes" id="UP000001194">
    <property type="component" value="Unassembled WGS sequence"/>
</dbReference>
<name>B0D6G3_LACBS</name>
<dbReference type="RefSeq" id="XP_001879570.1">
    <property type="nucleotide sequence ID" value="XM_001879535.1"/>
</dbReference>
<evidence type="ECO:0000256" key="2">
    <source>
        <dbReference type="SAM" id="Phobius"/>
    </source>
</evidence>
<dbReference type="EMBL" id="DS547098">
    <property type="protein sequence ID" value="EDR10185.1"/>
    <property type="molecule type" value="Genomic_DNA"/>
</dbReference>
<gene>
    <name evidence="4" type="ORF">LACBIDRAFT_318311</name>
</gene>
<evidence type="ECO:0000256" key="1">
    <source>
        <dbReference type="SAM" id="MobiDB-lite"/>
    </source>
</evidence>
<dbReference type="InterPro" id="IPR045338">
    <property type="entry name" value="DUF6535"/>
</dbReference>
<keyword evidence="5" id="KW-1185">Reference proteome</keyword>
<feature type="transmembrane region" description="Helical" evidence="2">
    <location>
        <begin position="229"/>
        <end position="251"/>
    </location>
</feature>
<feature type="transmembrane region" description="Helical" evidence="2">
    <location>
        <begin position="263"/>
        <end position="288"/>
    </location>
</feature>
<evidence type="ECO:0000313" key="4">
    <source>
        <dbReference type="EMBL" id="EDR10185.1"/>
    </source>
</evidence>
<evidence type="ECO:0000259" key="3">
    <source>
        <dbReference type="Pfam" id="PF20153"/>
    </source>
</evidence>
<feature type="domain" description="DUF6535" evidence="3">
    <location>
        <begin position="91"/>
        <end position="259"/>
    </location>
</feature>
<keyword evidence="2" id="KW-1133">Transmembrane helix</keyword>
<dbReference type="HOGENOM" id="CLU_357896_0_0_1"/>